<comment type="similarity">
    <text evidence="1">Belongs to the SEC3 family.</text>
</comment>
<organism evidence="7 8">
    <name type="scientific">Coprinellus micaceus</name>
    <name type="common">Glistening ink-cap mushroom</name>
    <name type="synonym">Coprinus micaceus</name>
    <dbReference type="NCBI Taxonomy" id="71717"/>
    <lineage>
        <taxon>Eukaryota</taxon>
        <taxon>Fungi</taxon>
        <taxon>Dikarya</taxon>
        <taxon>Basidiomycota</taxon>
        <taxon>Agaricomycotina</taxon>
        <taxon>Agaricomycetes</taxon>
        <taxon>Agaricomycetidae</taxon>
        <taxon>Agaricales</taxon>
        <taxon>Agaricineae</taxon>
        <taxon>Psathyrellaceae</taxon>
        <taxon>Coprinellus</taxon>
    </lineage>
</organism>
<proteinExistence type="inferred from homology"/>
<evidence type="ECO:0000313" key="8">
    <source>
        <dbReference type="Proteomes" id="UP000298030"/>
    </source>
</evidence>
<sequence>MDIEEQRQKIISSVFSRRDEVYVGHIKIWEDAGPEGGGRKPRYILISQSTNGTGYMHKSKLNTNGSYSVGKTWRISELRGLQVLNPRSFNITLSRTYRWETESRELQASFLQTLVQLFRNVTGGAAPLQLEGVPELDRAETPTQRAGPPSAAPVASSSRAPPTNQYEETRRNPSPAPSQSRRNGVVPSPAPAPGNRERTASSRSRETPSKNRPPSIQVPLPDGLAPTPRPQGRRPSNAASTTSQAPSVASQAPPGRPLPVANSVSRDSQNSREPREASMASDYPARSSRAASPAPPGPPRVQPTRSQAAHTEASVPSRRDQNVRISYFDPSNQAMLDRVLTNVTDSQIDVDGEEEQALATLKNVEEMIEGYEWASEDVIGRKSGKGAIDLIEARLLDELTALEKANVHSFLETDDRIALVMKFMDEAINELDAMDGLISSYKIHLNAVSDDILFIQGQNRGLQVQTQNQRALLGEIQNLLRTVHVDQDVLVTLTQESLEKSQSITRLEEASSELYKALQAGRDTDMAATMERLQDYKTHNSQFCKRIFDFLSIMFIAQSKLLLGDHNGLTNSAQGAALIVHHDDIEKYLGRYAGLMLYLKEMDEAVYGKLCAAYFSSMSDLHQAQITALLASYLNLVKKGEEDEQDSGFGGSTVPGSKAGAGMRRAGTLIRSPLEGRGKDKDKAVRGDQRASEVFVLVLEQVQTSIYRENEFITDFLQINDAGLTFADYMGMESYFRRQAARSAGLSQTTVKLIRGAMDLIFGFLPAEVKAWVENAVAKDNIEIIGIIGTIERAIGDAEKKNNPFFLNLLDKQHTRLKSMFDRYIAGQLKQIEQTKLTSKKRRGVAPFIKYFSSYVSRVENQLVGAGGLEVRSLVDAGYERIVKGMFDALKHMAKMEGEGEDKGQLNYHVILIENMHYFVNEMLKLEMGSTQAFAENAQAIYEDNLDAYVRLIFRRPLAKLMDFFEAVERLGPDSTNLSSVSTYNKSALKKVLKEFNAKDMRKHIEGLHKRVEKHFTDASEKSANDDLVFSNVWKGCEAELVKLTEKIGSLISQYYGDSGVSLEFTRADIESAFKKTRAGM</sequence>
<dbReference type="Pfam" id="PF15277">
    <property type="entry name" value="Sec3-PIP2_bind"/>
    <property type="match status" value="1"/>
</dbReference>
<dbReference type="STRING" id="71717.A0A4Y7TZH2"/>
<keyword evidence="2" id="KW-0813">Transport</keyword>
<feature type="compositionally biased region" description="Low complexity" evidence="5">
    <location>
        <begin position="146"/>
        <end position="162"/>
    </location>
</feature>
<gene>
    <name evidence="7" type="ORF">FA13DRAFT_1724934</name>
</gene>
<feature type="region of interest" description="Disordered" evidence="5">
    <location>
        <begin position="129"/>
        <end position="322"/>
    </location>
</feature>
<keyword evidence="8" id="KW-1185">Reference proteome</keyword>
<evidence type="ECO:0000256" key="3">
    <source>
        <dbReference type="ARBA" id="ARBA00022483"/>
    </source>
</evidence>
<dbReference type="EMBL" id="QPFP01000002">
    <property type="protein sequence ID" value="TEB38979.1"/>
    <property type="molecule type" value="Genomic_DNA"/>
</dbReference>
<keyword evidence="4" id="KW-0175">Coiled coil</keyword>
<evidence type="ECO:0000256" key="4">
    <source>
        <dbReference type="ARBA" id="ARBA00023054"/>
    </source>
</evidence>
<dbReference type="PANTHER" id="PTHR16092:SF14">
    <property type="entry name" value="EXOCYST COMPLEX COMPONENT 1 ISOFORM X1"/>
    <property type="match status" value="1"/>
</dbReference>
<dbReference type="Pfam" id="PF20654">
    <property type="entry name" value="Sec3_C-term"/>
    <property type="match status" value="1"/>
</dbReference>
<evidence type="ECO:0000256" key="2">
    <source>
        <dbReference type="ARBA" id="ARBA00022448"/>
    </source>
</evidence>
<evidence type="ECO:0000259" key="6">
    <source>
        <dbReference type="SMART" id="SM01313"/>
    </source>
</evidence>
<dbReference type="OrthoDB" id="27109at2759"/>
<dbReference type="InterPro" id="IPR028258">
    <property type="entry name" value="Sec3-PIP2_bind"/>
</dbReference>
<accession>A0A4Y7TZH2</accession>
<evidence type="ECO:0000313" key="7">
    <source>
        <dbReference type="EMBL" id="TEB38979.1"/>
    </source>
</evidence>
<dbReference type="GO" id="GO:0000145">
    <property type="term" value="C:exocyst"/>
    <property type="evidence" value="ECO:0007669"/>
    <property type="project" value="InterPro"/>
</dbReference>
<dbReference type="GO" id="GO:0006887">
    <property type="term" value="P:exocytosis"/>
    <property type="evidence" value="ECO:0007669"/>
    <property type="project" value="UniProtKB-KW"/>
</dbReference>
<protein>
    <submittedName>
        <fullName evidence="7">Exocyst protein</fullName>
    </submittedName>
</protein>
<dbReference type="Gene3D" id="2.30.29.90">
    <property type="match status" value="1"/>
</dbReference>
<dbReference type="Pfam" id="PF09763">
    <property type="entry name" value="Sec3_CC"/>
    <property type="match status" value="1"/>
</dbReference>
<evidence type="ECO:0000256" key="1">
    <source>
        <dbReference type="ARBA" id="ARBA00006518"/>
    </source>
</evidence>
<dbReference type="GO" id="GO:0005886">
    <property type="term" value="C:plasma membrane"/>
    <property type="evidence" value="ECO:0007669"/>
    <property type="project" value="TreeGrafter"/>
</dbReference>
<reference evidence="7 8" key="1">
    <citation type="journal article" date="2019" name="Nat. Ecol. Evol.">
        <title>Megaphylogeny resolves global patterns of mushroom evolution.</title>
        <authorList>
            <person name="Varga T."/>
            <person name="Krizsan K."/>
            <person name="Foldi C."/>
            <person name="Dima B."/>
            <person name="Sanchez-Garcia M."/>
            <person name="Sanchez-Ramirez S."/>
            <person name="Szollosi G.J."/>
            <person name="Szarkandi J.G."/>
            <person name="Papp V."/>
            <person name="Albert L."/>
            <person name="Andreopoulos W."/>
            <person name="Angelini C."/>
            <person name="Antonin V."/>
            <person name="Barry K.W."/>
            <person name="Bougher N.L."/>
            <person name="Buchanan P."/>
            <person name="Buyck B."/>
            <person name="Bense V."/>
            <person name="Catcheside P."/>
            <person name="Chovatia M."/>
            <person name="Cooper J."/>
            <person name="Damon W."/>
            <person name="Desjardin D."/>
            <person name="Finy P."/>
            <person name="Geml J."/>
            <person name="Haridas S."/>
            <person name="Hughes K."/>
            <person name="Justo A."/>
            <person name="Karasinski D."/>
            <person name="Kautmanova I."/>
            <person name="Kiss B."/>
            <person name="Kocsube S."/>
            <person name="Kotiranta H."/>
            <person name="LaButti K.M."/>
            <person name="Lechner B.E."/>
            <person name="Liimatainen K."/>
            <person name="Lipzen A."/>
            <person name="Lukacs Z."/>
            <person name="Mihaltcheva S."/>
            <person name="Morgado L.N."/>
            <person name="Niskanen T."/>
            <person name="Noordeloos M.E."/>
            <person name="Ohm R.A."/>
            <person name="Ortiz-Santana B."/>
            <person name="Ovrebo C."/>
            <person name="Racz N."/>
            <person name="Riley R."/>
            <person name="Savchenko A."/>
            <person name="Shiryaev A."/>
            <person name="Soop K."/>
            <person name="Spirin V."/>
            <person name="Szebenyi C."/>
            <person name="Tomsovsky M."/>
            <person name="Tulloss R.E."/>
            <person name="Uehling J."/>
            <person name="Grigoriev I.V."/>
            <person name="Vagvolgyi C."/>
            <person name="Papp T."/>
            <person name="Martin F.M."/>
            <person name="Miettinen O."/>
            <person name="Hibbett D.S."/>
            <person name="Nagy L.G."/>
        </authorList>
    </citation>
    <scope>NUCLEOTIDE SEQUENCE [LARGE SCALE GENOMIC DNA]</scope>
    <source>
        <strain evidence="7 8">FP101781</strain>
    </source>
</reference>
<feature type="domain" description="Exocyst complex component Sec3 PIP2-binding N-terminal" evidence="6">
    <location>
        <begin position="37"/>
        <end position="121"/>
    </location>
</feature>
<dbReference type="InterPro" id="IPR019160">
    <property type="entry name" value="Sec3_CC"/>
</dbReference>
<evidence type="ECO:0000256" key="5">
    <source>
        <dbReference type="SAM" id="MobiDB-lite"/>
    </source>
</evidence>
<dbReference type="PANTHER" id="PTHR16092">
    <property type="entry name" value="SEC3/SYNTAXIN-RELATED"/>
    <property type="match status" value="1"/>
</dbReference>
<keyword evidence="3" id="KW-0268">Exocytosis</keyword>
<dbReference type="GO" id="GO:0005546">
    <property type="term" value="F:phosphatidylinositol-4,5-bisphosphate binding"/>
    <property type="evidence" value="ECO:0007669"/>
    <property type="project" value="TreeGrafter"/>
</dbReference>
<feature type="region of interest" description="Disordered" evidence="5">
    <location>
        <begin position="642"/>
        <end position="663"/>
    </location>
</feature>
<feature type="compositionally biased region" description="Basic and acidic residues" evidence="5">
    <location>
        <begin position="195"/>
        <end position="209"/>
    </location>
</feature>
<dbReference type="InterPro" id="IPR048628">
    <property type="entry name" value="Sec3_C"/>
</dbReference>
<name>A0A4Y7TZH2_COPMI</name>
<dbReference type="GO" id="GO:0006893">
    <property type="term" value="P:Golgi to plasma membrane transport"/>
    <property type="evidence" value="ECO:0007669"/>
    <property type="project" value="TreeGrafter"/>
</dbReference>
<comment type="caution">
    <text evidence="7">The sequence shown here is derived from an EMBL/GenBank/DDBJ whole genome shotgun (WGS) entry which is preliminary data.</text>
</comment>
<dbReference type="Proteomes" id="UP000298030">
    <property type="component" value="Unassembled WGS sequence"/>
</dbReference>
<dbReference type="SMART" id="SM01313">
    <property type="entry name" value="Sec3-PIP2_bind"/>
    <property type="match status" value="1"/>
</dbReference>
<dbReference type="AlphaFoldDB" id="A0A4Y7TZH2"/>
<feature type="compositionally biased region" description="Polar residues" evidence="5">
    <location>
        <begin position="237"/>
        <end position="250"/>
    </location>
</feature>